<dbReference type="GeneID" id="79315141"/>
<organism evidence="2 3">
    <name type="scientific">Halomarina halobia</name>
    <dbReference type="NCBI Taxonomy" id="3033386"/>
    <lineage>
        <taxon>Archaea</taxon>
        <taxon>Methanobacteriati</taxon>
        <taxon>Methanobacteriota</taxon>
        <taxon>Stenosarchaea group</taxon>
        <taxon>Halobacteria</taxon>
        <taxon>Halobacteriales</taxon>
        <taxon>Natronomonadaceae</taxon>
        <taxon>Halomarina</taxon>
    </lineage>
</organism>
<dbReference type="Proteomes" id="UP001596547">
    <property type="component" value="Unassembled WGS sequence"/>
</dbReference>
<dbReference type="InterPro" id="IPR024079">
    <property type="entry name" value="MetalloPept_cat_dom_sf"/>
</dbReference>
<evidence type="ECO:0000313" key="2">
    <source>
        <dbReference type="EMBL" id="MFC7318170.1"/>
    </source>
</evidence>
<reference evidence="2 3" key="1">
    <citation type="journal article" date="2019" name="Int. J. Syst. Evol. Microbiol.">
        <title>The Global Catalogue of Microorganisms (GCM) 10K type strain sequencing project: providing services to taxonomists for standard genome sequencing and annotation.</title>
        <authorList>
            <consortium name="The Broad Institute Genomics Platform"/>
            <consortium name="The Broad Institute Genome Sequencing Center for Infectious Disease"/>
            <person name="Wu L."/>
            <person name="Ma J."/>
        </authorList>
    </citation>
    <scope>NUCLEOTIDE SEQUENCE [LARGE SCALE GENOMIC DNA]</scope>
    <source>
        <strain evidence="2 3">PSR21</strain>
    </source>
</reference>
<gene>
    <name evidence="2" type="ORF">ACFQPE_15405</name>
</gene>
<dbReference type="SUPFAM" id="SSF55486">
    <property type="entry name" value="Metalloproteases ('zincins'), catalytic domain"/>
    <property type="match status" value="1"/>
</dbReference>
<accession>A0ABD6AD97</accession>
<dbReference type="Gene3D" id="3.40.390.10">
    <property type="entry name" value="Collagenase (Catalytic Domain)"/>
    <property type="match status" value="1"/>
</dbReference>
<proteinExistence type="predicted"/>
<evidence type="ECO:0000313" key="3">
    <source>
        <dbReference type="Proteomes" id="UP001596547"/>
    </source>
</evidence>
<keyword evidence="3" id="KW-1185">Reference proteome</keyword>
<feature type="region of interest" description="Disordered" evidence="1">
    <location>
        <begin position="33"/>
        <end position="79"/>
    </location>
</feature>
<name>A0ABD6AD97_9EURY</name>
<dbReference type="AlphaFoldDB" id="A0ABD6AD97"/>
<sequence>MQRHVLVLVALLTAVASVGAAGTFVLDVDDTATRNHTDGDSTAPVGSAGADARTGMDHDPNSDADSDPASAEGLRAPSDNPWRSEVVVVGINNSVNDSWSFEPHVRRAIDYWTGNAARHGDYTVAFVLDPTAEDPDVEVRFVASIPDCGVEDGDGTSLGCAPVLDEGTRARPPEVVRIVGGYNDTSTVRVLQHEFGHLLGIEHGEPPYPVMNESFDASRLPEPNASDRRRPWEPDAVRLYVDTANRSADRDVLSEQVLGALSYYERGVGGTGELNVTFELTGNRSAANVVVTFPESLDCENDAGSCARRYGVDTDGDGAIEYYTRLHIQIADVDADAVGWHVGANLATTLGLDGEETPPPFVDADYDDRRRTWWT</sequence>
<dbReference type="EMBL" id="JBHTBF010000002">
    <property type="protein sequence ID" value="MFC7318170.1"/>
    <property type="molecule type" value="Genomic_DNA"/>
</dbReference>
<protein>
    <submittedName>
        <fullName evidence="2">Matrixin</fullName>
    </submittedName>
</protein>
<evidence type="ECO:0000256" key="1">
    <source>
        <dbReference type="SAM" id="MobiDB-lite"/>
    </source>
</evidence>
<dbReference type="RefSeq" id="WP_276305553.1">
    <property type="nucleotide sequence ID" value="NZ_CP119992.1"/>
</dbReference>
<comment type="caution">
    <text evidence="2">The sequence shown here is derived from an EMBL/GenBank/DDBJ whole genome shotgun (WGS) entry which is preliminary data.</text>
</comment>